<gene>
    <name evidence="1" type="ORF">MO867_06400</name>
</gene>
<evidence type="ECO:0000313" key="2">
    <source>
        <dbReference type="Proteomes" id="UP001139028"/>
    </source>
</evidence>
<accession>A0A9X2ELR9</accession>
<sequence>MKITLVKKILPDGSPCAKCRDVEQKLEENSQLQFIDQTLIADMRDPQSLGLQVAQKYQVERAPFFIVEQEGQEAEIYTVYFKFAKEVLRPLIEVEAP</sequence>
<protein>
    <submittedName>
        <fullName evidence="1">Uncharacterized protein</fullName>
    </submittedName>
</protein>
<proteinExistence type="predicted"/>
<dbReference type="EMBL" id="JALBWM010000018">
    <property type="protein sequence ID" value="MCO1333969.1"/>
    <property type="molecule type" value="Genomic_DNA"/>
</dbReference>
<comment type="caution">
    <text evidence="1">The sequence shown here is derived from an EMBL/GenBank/DDBJ whole genome shotgun (WGS) entry which is preliminary data.</text>
</comment>
<dbReference type="Proteomes" id="UP001139028">
    <property type="component" value="Unassembled WGS sequence"/>
</dbReference>
<reference evidence="1" key="1">
    <citation type="journal article" date="2022" name="Arch. Microbiol.">
        <title>Microbulbifer okhotskensis sp. nov., isolated from a deep bottom sediment of the Okhotsk Sea.</title>
        <authorList>
            <person name="Romanenko L."/>
            <person name="Kurilenko V."/>
            <person name="Otstavnykh N."/>
            <person name="Velansky P."/>
            <person name="Isaeva M."/>
            <person name="Mikhailov V."/>
        </authorList>
    </citation>
    <scope>NUCLEOTIDE SEQUENCE</scope>
    <source>
        <strain evidence="1">OS29</strain>
    </source>
</reference>
<dbReference type="RefSeq" id="WP_252465429.1">
    <property type="nucleotide sequence ID" value="NZ_JALBWM010000018.1"/>
</dbReference>
<dbReference type="AlphaFoldDB" id="A0A9X2ELR9"/>
<organism evidence="1 2">
    <name type="scientific">Microbulbifer okhotskensis</name>
    <dbReference type="NCBI Taxonomy" id="2926617"/>
    <lineage>
        <taxon>Bacteria</taxon>
        <taxon>Pseudomonadati</taxon>
        <taxon>Pseudomonadota</taxon>
        <taxon>Gammaproteobacteria</taxon>
        <taxon>Cellvibrionales</taxon>
        <taxon>Microbulbiferaceae</taxon>
        <taxon>Microbulbifer</taxon>
    </lineage>
</organism>
<name>A0A9X2ELR9_9GAMM</name>
<evidence type="ECO:0000313" key="1">
    <source>
        <dbReference type="EMBL" id="MCO1333969.1"/>
    </source>
</evidence>
<dbReference type="Gene3D" id="3.40.30.10">
    <property type="entry name" value="Glutaredoxin"/>
    <property type="match status" value="1"/>
</dbReference>
<keyword evidence="2" id="KW-1185">Reference proteome</keyword>